<proteinExistence type="predicted"/>
<dbReference type="Gene3D" id="1.25.40.10">
    <property type="entry name" value="Tetratricopeptide repeat domain"/>
    <property type="match status" value="2"/>
</dbReference>
<evidence type="ECO:0000313" key="1">
    <source>
        <dbReference type="EMBL" id="ANN76269.1"/>
    </source>
</evidence>
<dbReference type="InterPro" id="IPR011990">
    <property type="entry name" value="TPR-like_helical_dom_sf"/>
</dbReference>
<evidence type="ECO:0000313" key="2">
    <source>
        <dbReference type="Proteomes" id="UP000091926"/>
    </source>
</evidence>
<gene>
    <name evidence="1" type="ORF">BAU07_03295</name>
</gene>
<dbReference type="RefSeq" id="WP_066654095.1">
    <property type="nucleotide sequence ID" value="NZ_CBCSCL010000029.1"/>
</dbReference>
<dbReference type="STRING" id="463014.BAU07_03295"/>
<dbReference type="AlphaFoldDB" id="A0A193GAH4"/>
<reference evidence="1 2" key="1">
    <citation type="submission" date="2016-06" db="EMBL/GenBank/DDBJ databases">
        <title>Complete genome sequences of Bordetella bronchialis and Bordetella flabilis.</title>
        <authorList>
            <person name="LiPuma J.J."/>
            <person name="Spilker T."/>
        </authorList>
    </citation>
    <scope>NUCLEOTIDE SEQUENCE [LARGE SCALE GENOMIC DNA]</scope>
    <source>
        <strain evidence="1 2">AU10664</strain>
    </source>
</reference>
<dbReference type="EMBL" id="CP016172">
    <property type="protein sequence ID" value="ANN76269.1"/>
    <property type="molecule type" value="Genomic_DNA"/>
</dbReference>
<sequence length="826" mass="91661">MATFTIAPIGTCRIHTPLRDAVGRYPLKLQLGRNYGFVHTSAEALQQARFMYGEQEIPADIQRLVFRPSNGDQARRGTHKPADLYMVELSSRKLLTIDGYPIQSNYLVRYFSEFFADRGRSRMFWSLAATDRLAERRESLQRDPVFKSLPADDRELLARIVKRDLADDEIEGEMRELVGLLGKDKVVFVTHVNALTPDNVPIEQRQQLISAVAAGAEHIGVPCYDPTPLMNKIGQADAMENGGLDLTHYTELFADRLCADWYKNYMRPRMGESTAPAVVARLSADEAAERIERDWESGELREASRRVRDVLRRYPGLPDHVTLLARMQGELGDHEGAIALLQDADGTVASGSKAEQILMRSHFELGHHDVAYSLAAGLLGDEIETPEIVRVAAASASQLGKADEALGNWRQLFRISSADEAVALEAADTVLSMLQAGGDTEAAIRWVHEVRAALPTYGRGFAVLWRDRLMAGDRAALRVMATESPALADHDALELVKEASWRGCIVAASALAVSCGLARSEREDIRGWLLAQSSAWAEEGARALEEGRLRDAAERICAHRLLDPGAMAGVRAQRAFERAMRLRVRAALLAGNHQEVIELTDIALDAQVDFPELDAMRGRAADALGDKRTAMRHLERAAADASAPFSTQLFFARVAFNGGWFGEAIDAYTAVLAHPSADQNAKEEAERQLGRLGPRSIRAAREMLSSGEHQAAWTLLERIAQSWPDMPEVAQEKRRILAVLYAEARALDPSSASERLALGERILKLVPDDPIGLRAAAVGAMRLHRFEQALPYWELLKQRSDKPEQFDHYIQRCLVWIEKANRRKAA</sequence>
<dbReference type="Proteomes" id="UP000091926">
    <property type="component" value="Chromosome"/>
</dbReference>
<dbReference type="SUPFAM" id="SSF48452">
    <property type="entry name" value="TPR-like"/>
    <property type="match status" value="2"/>
</dbReference>
<accession>A0A193GAH4</accession>
<evidence type="ECO:0008006" key="3">
    <source>
        <dbReference type="Google" id="ProtNLM"/>
    </source>
</evidence>
<dbReference type="KEGG" id="bfz:BAU07_03295"/>
<name>A0A193GAH4_9BORD</name>
<organism evidence="1 2">
    <name type="scientific">Bordetella flabilis</name>
    <dbReference type="NCBI Taxonomy" id="463014"/>
    <lineage>
        <taxon>Bacteria</taxon>
        <taxon>Pseudomonadati</taxon>
        <taxon>Pseudomonadota</taxon>
        <taxon>Betaproteobacteria</taxon>
        <taxon>Burkholderiales</taxon>
        <taxon>Alcaligenaceae</taxon>
        <taxon>Bordetella</taxon>
    </lineage>
</organism>
<keyword evidence="2" id="KW-1185">Reference proteome</keyword>
<dbReference type="OrthoDB" id="8622636at2"/>
<protein>
    <recommendedName>
        <fullName evidence="3">Vi polysaccharide biosynthesis protein TviD</fullName>
    </recommendedName>
</protein>